<dbReference type="EMBL" id="BATL01000085">
    <property type="protein sequence ID" value="GAD77664.1"/>
    <property type="molecule type" value="Genomic_DNA"/>
</dbReference>
<sequence>MSKTIIGYINSQKKNELISLENDIQRETAFGFKFKNGLNLYNYPQIVLLRDDIVQFVISDSRELNTATILLNEYDYDPEDESESDFQKRFPSLLKDRIFEITKIIKFLLNVDSVRELGFSLSDCDEVEQVKHSSIESFESLVVADCIKDCPPNTLYVIDK</sequence>
<accession>U3C8G7</accession>
<dbReference type="RefSeq" id="WP_021711401.1">
    <property type="nucleotide sequence ID" value="NZ_BAOB01000098.1"/>
</dbReference>
<reference evidence="1 2" key="1">
    <citation type="submission" date="2013-09" db="EMBL/GenBank/DDBJ databases">
        <title>Whole genome shotgun sequence of Vibrio azureus NBRC 104587.</title>
        <authorList>
            <person name="Isaki S."/>
            <person name="Hosoyama A."/>
            <person name="Numata M."/>
            <person name="Hashimoto M."/>
            <person name="Hosoyama Y."/>
            <person name="Tsuchikane K."/>
            <person name="Noguchi M."/>
            <person name="Hirakata S."/>
            <person name="Ichikawa N."/>
            <person name="Ohji S."/>
            <person name="Yamazoe A."/>
            <person name="Fujita N."/>
        </authorList>
    </citation>
    <scope>NUCLEOTIDE SEQUENCE [LARGE SCALE GENOMIC DNA]</scope>
    <source>
        <strain evidence="1 2">NBRC 104587</strain>
    </source>
</reference>
<keyword evidence="2" id="KW-1185">Reference proteome</keyword>
<dbReference type="Proteomes" id="UP000016567">
    <property type="component" value="Unassembled WGS sequence"/>
</dbReference>
<evidence type="ECO:0000313" key="2">
    <source>
        <dbReference type="Proteomes" id="UP000016567"/>
    </source>
</evidence>
<proteinExistence type="predicted"/>
<evidence type="ECO:0000313" key="1">
    <source>
        <dbReference type="EMBL" id="GAD77664.1"/>
    </source>
</evidence>
<name>U3C8G7_9VIBR</name>
<comment type="caution">
    <text evidence="1">The sequence shown here is derived from an EMBL/GenBank/DDBJ whole genome shotgun (WGS) entry which is preliminary data.</text>
</comment>
<organism evidence="1 2">
    <name type="scientific">Vibrio azureus NBRC 104587</name>
    <dbReference type="NCBI Taxonomy" id="1219077"/>
    <lineage>
        <taxon>Bacteria</taxon>
        <taxon>Pseudomonadati</taxon>
        <taxon>Pseudomonadota</taxon>
        <taxon>Gammaproteobacteria</taxon>
        <taxon>Vibrionales</taxon>
        <taxon>Vibrionaceae</taxon>
        <taxon>Vibrio</taxon>
    </lineage>
</organism>
<dbReference type="OrthoDB" id="7066977at2"/>
<dbReference type="AlphaFoldDB" id="U3C8G7"/>
<gene>
    <name evidence="1" type="ORF">VAZ01S_085_00100</name>
</gene>
<protein>
    <submittedName>
        <fullName evidence="1">Uncharacterized protein</fullName>
    </submittedName>
</protein>